<keyword evidence="4 7" id="KW-1133">Transmembrane helix</keyword>
<dbReference type="PANTHER" id="PTHR32322:SF2">
    <property type="entry name" value="EAMA DOMAIN-CONTAINING PROTEIN"/>
    <property type="match status" value="1"/>
</dbReference>
<comment type="subcellular location">
    <subcellularLocation>
        <location evidence="1">Membrane</location>
        <topology evidence="1">Multi-pass membrane protein</topology>
    </subcellularLocation>
</comment>
<feature type="transmembrane region" description="Helical" evidence="7">
    <location>
        <begin position="92"/>
        <end position="112"/>
    </location>
</feature>
<feature type="transmembrane region" description="Helical" evidence="7">
    <location>
        <begin position="149"/>
        <end position="166"/>
    </location>
</feature>
<evidence type="ECO:0000256" key="5">
    <source>
        <dbReference type="ARBA" id="ARBA00023136"/>
    </source>
</evidence>
<gene>
    <name evidence="9" type="ORF">C0630_11920</name>
</gene>
<accession>A0A2N6CV73</accession>
<protein>
    <recommendedName>
        <fullName evidence="8">EamA domain-containing protein</fullName>
    </recommendedName>
</protein>
<dbReference type="RefSeq" id="WP_273439675.1">
    <property type="nucleotide sequence ID" value="NZ_PKUN01000021.1"/>
</dbReference>
<evidence type="ECO:0000256" key="7">
    <source>
        <dbReference type="SAM" id="Phobius"/>
    </source>
</evidence>
<feature type="transmembrane region" description="Helical" evidence="7">
    <location>
        <begin position="65"/>
        <end position="86"/>
    </location>
</feature>
<name>A0A2N6CV73_9GAMM</name>
<feature type="transmembrane region" description="Helical" evidence="7">
    <location>
        <begin position="35"/>
        <end position="53"/>
    </location>
</feature>
<keyword evidence="5 7" id="KW-0472">Membrane</keyword>
<dbReference type="SUPFAM" id="SSF103481">
    <property type="entry name" value="Multidrug resistance efflux transporter EmrE"/>
    <property type="match status" value="2"/>
</dbReference>
<evidence type="ECO:0000313" key="9">
    <source>
        <dbReference type="EMBL" id="PLX61102.1"/>
    </source>
</evidence>
<feature type="transmembrane region" description="Helical" evidence="7">
    <location>
        <begin position="241"/>
        <end position="261"/>
    </location>
</feature>
<dbReference type="Gene3D" id="1.10.3730.20">
    <property type="match status" value="1"/>
</dbReference>
<dbReference type="AlphaFoldDB" id="A0A2N6CV73"/>
<evidence type="ECO:0000256" key="2">
    <source>
        <dbReference type="ARBA" id="ARBA00007362"/>
    </source>
</evidence>
<evidence type="ECO:0000259" key="8">
    <source>
        <dbReference type="Pfam" id="PF00892"/>
    </source>
</evidence>
<dbReference type="EMBL" id="PKUN01000021">
    <property type="protein sequence ID" value="PLX61102.1"/>
    <property type="molecule type" value="Genomic_DNA"/>
</dbReference>
<feature type="transmembrane region" description="Helical" evidence="7">
    <location>
        <begin position="212"/>
        <end position="234"/>
    </location>
</feature>
<reference evidence="9 10" key="1">
    <citation type="submission" date="2017-11" db="EMBL/GenBank/DDBJ databases">
        <title>Genome-resolved metagenomics identifies genetic mobility, metabolic interactions, and unexpected diversity in perchlorate-reducing communities.</title>
        <authorList>
            <person name="Barnum T.P."/>
            <person name="Figueroa I.A."/>
            <person name="Carlstrom C.I."/>
            <person name="Lucas L.N."/>
            <person name="Engelbrektson A.L."/>
            <person name="Coates J.D."/>
        </authorList>
    </citation>
    <scope>NUCLEOTIDE SEQUENCE [LARGE SCALE GENOMIC DNA]</scope>
    <source>
        <strain evidence="9">BM301</strain>
    </source>
</reference>
<sequence length="321" mass="34822">MKPLILLLFTGLLSGSLYSAGKLTDPDQVAPLTLLLWQVGGGSLVLWLVLLLRRQRLAWSRQYRHYYLIGGLLGVSIPYALAYLIVSRVPVGLVGLYTALSPLLTYAIARLLGYEAGSWRRWMGLALGLAGVLMIMLPRGNGSPADWRYLLIGLGIPLSLALSNLYRSRAWPAGSQPLTLATGMLSVQGLWLIPLTLLLGQFELPSLNPQQAGSIGIPLALIAGISFLCTFALLRLSGPVYLSQLGYVITSVTLAIGILFFNEQYGLADWLAISLIFTGILLTGQRLQEAARNQPAANPSTIRQPGGNPRINLNRRAQEHA</sequence>
<evidence type="ECO:0000256" key="3">
    <source>
        <dbReference type="ARBA" id="ARBA00022692"/>
    </source>
</evidence>
<proteinExistence type="inferred from homology"/>
<dbReference type="InterPro" id="IPR037185">
    <property type="entry name" value="EmrE-like"/>
</dbReference>
<evidence type="ECO:0000256" key="1">
    <source>
        <dbReference type="ARBA" id="ARBA00004141"/>
    </source>
</evidence>
<feature type="transmembrane region" description="Helical" evidence="7">
    <location>
        <begin position="119"/>
        <end position="137"/>
    </location>
</feature>
<evidence type="ECO:0000256" key="6">
    <source>
        <dbReference type="SAM" id="MobiDB-lite"/>
    </source>
</evidence>
<evidence type="ECO:0000256" key="4">
    <source>
        <dbReference type="ARBA" id="ARBA00022989"/>
    </source>
</evidence>
<dbReference type="Pfam" id="PF00892">
    <property type="entry name" value="EamA"/>
    <property type="match status" value="1"/>
</dbReference>
<feature type="transmembrane region" description="Helical" evidence="7">
    <location>
        <begin position="178"/>
        <end position="200"/>
    </location>
</feature>
<comment type="similarity">
    <text evidence="2">Belongs to the EamA transporter family.</text>
</comment>
<comment type="caution">
    <text evidence="9">The sequence shown here is derived from an EMBL/GenBank/DDBJ whole genome shotgun (WGS) entry which is preliminary data.</text>
</comment>
<keyword evidence="3 7" id="KW-0812">Transmembrane</keyword>
<feature type="region of interest" description="Disordered" evidence="6">
    <location>
        <begin position="293"/>
        <end position="321"/>
    </location>
</feature>
<organism evidence="9 10">
    <name type="scientific">Sedimenticola selenatireducens</name>
    <dbReference type="NCBI Taxonomy" id="191960"/>
    <lineage>
        <taxon>Bacteria</taxon>
        <taxon>Pseudomonadati</taxon>
        <taxon>Pseudomonadota</taxon>
        <taxon>Gammaproteobacteria</taxon>
        <taxon>Chromatiales</taxon>
        <taxon>Sedimenticolaceae</taxon>
        <taxon>Sedimenticola</taxon>
    </lineage>
</organism>
<dbReference type="PANTHER" id="PTHR32322">
    <property type="entry name" value="INNER MEMBRANE TRANSPORTER"/>
    <property type="match status" value="1"/>
</dbReference>
<dbReference type="Proteomes" id="UP000235015">
    <property type="component" value="Unassembled WGS sequence"/>
</dbReference>
<feature type="transmembrane region" description="Helical" evidence="7">
    <location>
        <begin position="267"/>
        <end position="284"/>
    </location>
</feature>
<dbReference type="GO" id="GO:0016020">
    <property type="term" value="C:membrane"/>
    <property type="evidence" value="ECO:0007669"/>
    <property type="project" value="UniProtKB-SubCell"/>
</dbReference>
<dbReference type="InterPro" id="IPR000620">
    <property type="entry name" value="EamA_dom"/>
</dbReference>
<dbReference type="InterPro" id="IPR050638">
    <property type="entry name" value="AA-Vitamin_Transporters"/>
</dbReference>
<feature type="domain" description="EamA" evidence="8">
    <location>
        <begin position="3"/>
        <end position="136"/>
    </location>
</feature>
<evidence type="ECO:0000313" key="10">
    <source>
        <dbReference type="Proteomes" id="UP000235015"/>
    </source>
</evidence>